<comment type="caution">
    <text evidence="6">The sequence shown here is derived from an EMBL/GenBank/DDBJ whole genome shotgun (WGS) entry which is preliminary data.</text>
</comment>
<evidence type="ECO:0000313" key="6">
    <source>
        <dbReference type="EMBL" id="KAJ8312829.1"/>
    </source>
</evidence>
<dbReference type="PANTHER" id="PTHR10091">
    <property type="entry name" value="ALDOSE-1-EPIMERASE"/>
    <property type="match status" value="1"/>
</dbReference>
<accession>A0ABQ9F630</accession>
<dbReference type="Proteomes" id="UP001217089">
    <property type="component" value="Unassembled WGS sequence"/>
</dbReference>
<evidence type="ECO:0000256" key="1">
    <source>
        <dbReference type="ARBA" id="ARBA00001712"/>
    </source>
</evidence>
<comment type="function">
    <text evidence="5">Mutarotase that catalyzes the interconversion of beta-D-galactose and alpha-D-galactose during galactose metabolism. Beta-D-galactose is metabolized in the liver into glucose 1-phosphate, the primary metabolic fuel, by the action of four enzymes that constitute the Leloir pathway: GALM, GALK1 (galactokinase), GALT (galactose-1-phosphate uridylyltransferase) and GALE (UDP-galactose-4'-epimerase). Involved in the maintenance of the equilibrium between the beta- and alpha-anomers of galactose, therefore ensuring a sufficient supply of the alpha-anomer for GALK1. Also active on D-glucose although shows a preference for galactose over glucose.</text>
</comment>
<evidence type="ECO:0000256" key="5">
    <source>
        <dbReference type="ARBA" id="ARBA00045743"/>
    </source>
</evidence>
<proteinExistence type="predicted"/>
<protein>
    <recommendedName>
        <fullName evidence="3">Galactose mutarotase</fullName>
    </recommendedName>
    <alternativeName>
        <fullName evidence="4">Aldose 1-epimerase</fullName>
    </alternativeName>
</protein>
<keyword evidence="7" id="KW-1185">Reference proteome</keyword>
<dbReference type="PANTHER" id="PTHR10091:SF0">
    <property type="entry name" value="GALACTOSE MUTAROTASE"/>
    <property type="match status" value="1"/>
</dbReference>
<evidence type="ECO:0000256" key="2">
    <source>
        <dbReference type="ARBA" id="ARBA00004947"/>
    </source>
</evidence>
<comment type="pathway">
    <text evidence="2">Carbohydrate metabolism; galactose metabolism.</text>
</comment>
<dbReference type="Pfam" id="PF01263">
    <property type="entry name" value="Aldose_epim"/>
    <property type="match status" value="1"/>
</dbReference>
<evidence type="ECO:0000256" key="3">
    <source>
        <dbReference type="ARBA" id="ARBA00021023"/>
    </source>
</evidence>
<comment type="catalytic activity">
    <reaction evidence="1">
        <text>alpha-D-galactose = beta-D-galactose</text>
        <dbReference type="Rhea" id="RHEA:28675"/>
        <dbReference type="ChEBI" id="CHEBI:27667"/>
        <dbReference type="ChEBI" id="CHEBI:28061"/>
        <dbReference type="EC" id="5.1.3.3"/>
    </reaction>
    <physiologicalReaction direction="right-to-left" evidence="1">
        <dbReference type="Rhea" id="RHEA:28677"/>
    </physiologicalReaction>
</comment>
<feature type="non-terminal residue" evidence="6">
    <location>
        <position position="109"/>
    </location>
</feature>
<dbReference type="EMBL" id="JARBDR010000440">
    <property type="protein sequence ID" value="KAJ8312829.1"/>
    <property type="molecule type" value="Genomic_DNA"/>
</dbReference>
<sequence length="109" mass="12626">MILLAIDLLHVPNIKDLRKPTYLEDRLSKDKGFSIHYNLGESSKVRKIARVEHPKSGRYLELYTTEIGLQCYFSYEPLHDNIQGKDGVTYGRFSAFCLETMHFPDSCNQ</sequence>
<name>A0ABQ9F630_TEGGR</name>
<dbReference type="InterPro" id="IPR008183">
    <property type="entry name" value="Aldose_1/G6P_1-epimerase"/>
</dbReference>
<evidence type="ECO:0000256" key="4">
    <source>
        <dbReference type="ARBA" id="ARBA00032729"/>
    </source>
</evidence>
<reference evidence="6 7" key="1">
    <citation type="submission" date="2022-12" db="EMBL/GenBank/DDBJ databases">
        <title>Chromosome-level genome of Tegillarca granosa.</title>
        <authorList>
            <person name="Kim J."/>
        </authorList>
    </citation>
    <scope>NUCLEOTIDE SEQUENCE [LARGE SCALE GENOMIC DNA]</scope>
    <source>
        <strain evidence="6">Teg-2019</strain>
        <tissue evidence="6">Adductor muscle</tissue>
    </source>
</reference>
<organism evidence="6 7">
    <name type="scientific">Tegillarca granosa</name>
    <name type="common">Malaysian cockle</name>
    <name type="synonym">Anadara granosa</name>
    <dbReference type="NCBI Taxonomy" id="220873"/>
    <lineage>
        <taxon>Eukaryota</taxon>
        <taxon>Metazoa</taxon>
        <taxon>Spiralia</taxon>
        <taxon>Lophotrochozoa</taxon>
        <taxon>Mollusca</taxon>
        <taxon>Bivalvia</taxon>
        <taxon>Autobranchia</taxon>
        <taxon>Pteriomorphia</taxon>
        <taxon>Arcoida</taxon>
        <taxon>Arcoidea</taxon>
        <taxon>Arcidae</taxon>
        <taxon>Tegillarca</taxon>
    </lineage>
</organism>
<gene>
    <name evidence="6" type="ORF">KUTeg_010202</name>
</gene>
<dbReference type="InterPro" id="IPR014718">
    <property type="entry name" value="GH-type_carb-bd"/>
</dbReference>
<dbReference type="Gene3D" id="2.70.98.10">
    <property type="match status" value="1"/>
</dbReference>
<dbReference type="InterPro" id="IPR011013">
    <property type="entry name" value="Gal_mutarotase_sf_dom"/>
</dbReference>
<evidence type="ECO:0000313" key="7">
    <source>
        <dbReference type="Proteomes" id="UP001217089"/>
    </source>
</evidence>
<dbReference type="SUPFAM" id="SSF74650">
    <property type="entry name" value="Galactose mutarotase-like"/>
    <property type="match status" value="1"/>
</dbReference>